<keyword evidence="5" id="KW-0812">Transmembrane</keyword>
<evidence type="ECO:0000256" key="3">
    <source>
        <dbReference type="ARBA" id="ARBA00023004"/>
    </source>
</evidence>
<feature type="binding site" description="axial binding residue" evidence="4">
    <location>
        <position position="470"/>
    </location>
    <ligand>
        <name>heme</name>
        <dbReference type="ChEBI" id="CHEBI:30413"/>
    </ligand>
    <ligandPart>
        <name>Fe</name>
        <dbReference type="ChEBI" id="CHEBI:18248"/>
    </ligandPart>
</feature>
<organism evidence="7">
    <name type="scientific">Metarhizium acridum (strain CQMa 102)</name>
    <dbReference type="NCBI Taxonomy" id="655827"/>
    <lineage>
        <taxon>Eukaryota</taxon>
        <taxon>Fungi</taxon>
        <taxon>Dikarya</taxon>
        <taxon>Ascomycota</taxon>
        <taxon>Pezizomycotina</taxon>
        <taxon>Sordariomycetes</taxon>
        <taxon>Hypocreomycetidae</taxon>
        <taxon>Hypocreales</taxon>
        <taxon>Clavicipitaceae</taxon>
        <taxon>Metarhizium</taxon>
    </lineage>
</organism>
<dbReference type="PANTHER" id="PTHR24305">
    <property type="entry name" value="CYTOCHROME P450"/>
    <property type="match status" value="1"/>
</dbReference>
<dbReference type="Proteomes" id="UP000002499">
    <property type="component" value="Unassembled WGS sequence"/>
</dbReference>
<evidence type="ECO:0000256" key="4">
    <source>
        <dbReference type="PIRSR" id="PIRSR602401-1"/>
    </source>
</evidence>
<dbReference type="GO" id="GO:0020037">
    <property type="term" value="F:heme binding"/>
    <property type="evidence" value="ECO:0007669"/>
    <property type="project" value="InterPro"/>
</dbReference>
<keyword evidence="1 4" id="KW-0349">Heme</keyword>
<feature type="transmembrane region" description="Helical" evidence="5">
    <location>
        <begin position="6"/>
        <end position="25"/>
    </location>
</feature>
<evidence type="ECO:0000256" key="2">
    <source>
        <dbReference type="ARBA" id="ARBA00022723"/>
    </source>
</evidence>
<dbReference type="AlphaFoldDB" id="E9E8U4"/>
<keyword evidence="6" id="KW-0560">Oxidoreductase</keyword>
<dbReference type="Gene3D" id="1.10.630.10">
    <property type="entry name" value="Cytochrome P450"/>
    <property type="match status" value="1"/>
</dbReference>
<dbReference type="Pfam" id="PF00067">
    <property type="entry name" value="p450"/>
    <property type="match status" value="1"/>
</dbReference>
<reference evidence="6 7" key="1">
    <citation type="journal article" date="2011" name="PLoS Genet.">
        <title>Genome sequencing and comparative transcriptomics of the model entomopathogenic fungi Metarhizium anisopliae and M. acridum.</title>
        <authorList>
            <person name="Gao Q."/>
            <person name="Jin K."/>
            <person name="Ying S.H."/>
            <person name="Zhang Y."/>
            <person name="Xiao G."/>
            <person name="Shang Y."/>
            <person name="Duan Z."/>
            <person name="Hu X."/>
            <person name="Xie X.Q."/>
            <person name="Zhou G."/>
            <person name="Peng G."/>
            <person name="Luo Z."/>
            <person name="Huang W."/>
            <person name="Wang B."/>
            <person name="Fang W."/>
            <person name="Wang S."/>
            <person name="Zhong Y."/>
            <person name="Ma L.J."/>
            <person name="St Leger R.J."/>
            <person name="Zhao G.P."/>
            <person name="Pei Y."/>
            <person name="Feng M.G."/>
            <person name="Xia Y."/>
            <person name="Wang C."/>
        </authorList>
    </citation>
    <scope>NUCLEOTIDE SEQUENCE [LARGE SCALE GENOMIC DNA]</scope>
    <source>
        <strain evidence="6 7">CQMa 102</strain>
    </source>
</reference>
<proteinExistence type="predicted"/>
<keyword evidence="7" id="KW-1185">Reference proteome</keyword>
<dbReference type="PRINTS" id="PR00463">
    <property type="entry name" value="EP450I"/>
</dbReference>
<comment type="cofactor">
    <cofactor evidence="4">
        <name>heme</name>
        <dbReference type="ChEBI" id="CHEBI:30413"/>
    </cofactor>
</comment>
<dbReference type="GO" id="GO:0005506">
    <property type="term" value="F:iron ion binding"/>
    <property type="evidence" value="ECO:0007669"/>
    <property type="project" value="InterPro"/>
</dbReference>
<dbReference type="OrthoDB" id="10029320at2759"/>
<dbReference type="eggNOG" id="KOG0157">
    <property type="taxonomic scope" value="Eukaryota"/>
</dbReference>
<dbReference type="SUPFAM" id="SSF48264">
    <property type="entry name" value="Cytochrome P450"/>
    <property type="match status" value="1"/>
</dbReference>
<keyword evidence="5" id="KW-0472">Membrane</keyword>
<evidence type="ECO:0000256" key="1">
    <source>
        <dbReference type="ARBA" id="ARBA00022617"/>
    </source>
</evidence>
<dbReference type="InterPro" id="IPR002401">
    <property type="entry name" value="Cyt_P450_E_grp-I"/>
</dbReference>
<dbReference type="OMA" id="VTMGEDM"/>
<dbReference type="HOGENOM" id="CLU_020492_2_0_1"/>
<name>E9E8U4_METAQ</name>
<evidence type="ECO:0000313" key="7">
    <source>
        <dbReference type="Proteomes" id="UP000002499"/>
    </source>
</evidence>
<evidence type="ECO:0000256" key="5">
    <source>
        <dbReference type="SAM" id="Phobius"/>
    </source>
</evidence>
<keyword evidence="3 4" id="KW-0408">Iron</keyword>
<dbReference type="InterPro" id="IPR050121">
    <property type="entry name" value="Cytochrome_P450_monoxygenase"/>
</dbReference>
<dbReference type="InterPro" id="IPR001128">
    <property type="entry name" value="Cyt_P450"/>
</dbReference>
<dbReference type="InterPro" id="IPR036396">
    <property type="entry name" value="Cyt_P450_sf"/>
</dbReference>
<dbReference type="GO" id="GO:0004497">
    <property type="term" value="F:monooxygenase activity"/>
    <property type="evidence" value="ECO:0007669"/>
    <property type="project" value="UniProtKB-KW"/>
</dbReference>
<gene>
    <name evidence="6" type="ORF">MAC_06292</name>
</gene>
<dbReference type="GO" id="GO:0016705">
    <property type="term" value="F:oxidoreductase activity, acting on paired donors, with incorporation or reduction of molecular oxygen"/>
    <property type="evidence" value="ECO:0007669"/>
    <property type="project" value="InterPro"/>
</dbReference>
<dbReference type="STRING" id="655827.E9E8U4"/>
<keyword evidence="5" id="KW-1133">Transmembrane helix</keyword>
<sequence length="581" mass="65518">MGVPAFVSVKAILVTSVLVAGAYLYNKLYYRRFRQNAHLPQLPSSLLWGHLLLFHKFTKQGAPDRHPGNPAAEMHEKLGRPPIMLLDNWPIVPPMVIVANHEVAEQISRPSADFPYSAMKSPSVDRIVDLIGPNSILFKQNERWKAVRKRFNPGFAPQHLMTLLPVILEKAQTYVKILDHFAESGESFALDQHTTNLTFDIIGIVTMGEDMNAQHVDPTQQGELIKRFKELIKTYADDKLQLPWWLMPRTHLRRRQIGRQITERLKAIISRNFETTKAELNTGRPRSILALSLQDVEKLTPDILAETCDQLKTFLFAGHDTTSSLICWTVYELSRTPHVLKAVRDELERLLGYETIQDPAAIQQKLLGPGCDEIIHQMTYISAVLKEVLRVYAPAGSIRMAKPNTGVVVSTSQGEYNLDGNWIYLNQYIMHRDRAVYGDTADDFVPERWLESDGFPPSAWRPFERGPRNCIGLELANIEARAIIALIAHRYAFEKVGIVQLPVMGKPSSKFVPKLKLFSHVTTCKALFVCSSVKPGLLAGSNFHAEPSYPISGHNTTSDWAIKFYLLARKSPASRVASTAR</sequence>
<accession>E9E8U4</accession>
<dbReference type="CDD" id="cd11051">
    <property type="entry name" value="CYP59-like"/>
    <property type="match status" value="1"/>
</dbReference>
<keyword evidence="6" id="KW-0503">Monooxygenase</keyword>
<dbReference type="EMBL" id="GL698523">
    <property type="protein sequence ID" value="EFY87698.1"/>
    <property type="molecule type" value="Genomic_DNA"/>
</dbReference>
<protein>
    <submittedName>
        <fullName evidence="6">Cytochrome P450 monooxygenase, putative</fullName>
    </submittedName>
</protein>
<dbReference type="PANTHER" id="PTHR24305:SF222">
    <property type="entry name" value="CYTOCHROME P450 MONOOXYGENASE STCS"/>
    <property type="match status" value="1"/>
</dbReference>
<dbReference type="PRINTS" id="PR00385">
    <property type="entry name" value="P450"/>
</dbReference>
<dbReference type="InParanoid" id="E9E8U4"/>
<evidence type="ECO:0000313" key="6">
    <source>
        <dbReference type="EMBL" id="EFY87698.1"/>
    </source>
</evidence>
<keyword evidence="2 4" id="KW-0479">Metal-binding</keyword>